<evidence type="ECO:0000256" key="4">
    <source>
        <dbReference type="ARBA" id="ARBA00022833"/>
    </source>
</evidence>
<dbReference type="EMBL" id="CAEZYY010000009">
    <property type="protein sequence ID" value="CAB4749901.1"/>
    <property type="molecule type" value="Genomic_DNA"/>
</dbReference>
<organism evidence="7">
    <name type="scientific">freshwater metagenome</name>
    <dbReference type="NCBI Taxonomy" id="449393"/>
    <lineage>
        <taxon>unclassified sequences</taxon>
        <taxon>metagenomes</taxon>
        <taxon>ecological metagenomes</taxon>
    </lineage>
</organism>
<dbReference type="EMBL" id="CAFBLR010000223">
    <property type="protein sequence ID" value="CAB4884902.1"/>
    <property type="molecule type" value="Genomic_DNA"/>
</dbReference>
<sequence length="341" mass="38658">MNTHEFLKAIPKVSLHVHLMGSIQARTVVELAAKHGVKLPDFNEPEDLYQYPDIYKFLHMYDNSALAIQGRDDFARIAYETLSEAAAHNVRYREMSFNPTTHMAAGASYQTCVDGLIDGINAARNDHGIECRLIAAVNRMESPELAVAMVETLLENPREEVIGIGMDYAEAEFPPERFWKAYRMAEQAGLRLTAHQSEDAPPRNIETCLDLLGCERVDHGYHVVESEAIMRRVRDEGVVFTCTPVSTAWVYFGEDLSNHPIRMMKEFGIKLMIDCDDPPMFQTDPTKDYIVCAEHMGFSTEDFRNCMLNGIDGSFLDEPTKRTMRRQFATEFDALASQLSK</sequence>
<keyword evidence="4" id="KW-0862">Zinc</keyword>
<dbReference type="GO" id="GO:0005829">
    <property type="term" value="C:cytosol"/>
    <property type="evidence" value="ECO:0007669"/>
    <property type="project" value="TreeGrafter"/>
</dbReference>
<dbReference type="GO" id="GO:0046872">
    <property type="term" value="F:metal ion binding"/>
    <property type="evidence" value="ECO:0007669"/>
    <property type="project" value="UniProtKB-KW"/>
</dbReference>
<dbReference type="GO" id="GO:0043103">
    <property type="term" value="P:hypoxanthine salvage"/>
    <property type="evidence" value="ECO:0007669"/>
    <property type="project" value="TreeGrafter"/>
</dbReference>
<dbReference type="AlphaFoldDB" id="A0A6J6TQX9"/>
<dbReference type="Gene3D" id="3.20.20.140">
    <property type="entry name" value="Metal-dependent hydrolases"/>
    <property type="match status" value="1"/>
</dbReference>
<dbReference type="EMBL" id="CAEZXX010000013">
    <property type="protein sequence ID" value="CAB4696865.1"/>
    <property type="molecule type" value="Genomic_DNA"/>
</dbReference>
<proteinExistence type="predicted"/>
<feature type="domain" description="Adenosine deaminase" evidence="5">
    <location>
        <begin position="11"/>
        <end position="327"/>
    </location>
</feature>
<protein>
    <submittedName>
        <fullName evidence="7">Unannotated protein</fullName>
    </submittedName>
</protein>
<dbReference type="GO" id="GO:0000034">
    <property type="term" value="F:adenine deaminase activity"/>
    <property type="evidence" value="ECO:0007669"/>
    <property type="project" value="TreeGrafter"/>
</dbReference>
<name>A0A6J6TQX9_9ZZZZ</name>
<dbReference type="InterPro" id="IPR006330">
    <property type="entry name" value="Ado/ade_deaminase"/>
</dbReference>
<dbReference type="InterPro" id="IPR001365">
    <property type="entry name" value="A_deaminase_dom"/>
</dbReference>
<dbReference type="EMBL" id="CAFBQP010000019">
    <property type="protein sequence ID" value="CAB5057201.1"/>
    <property type="molecule type" value="Genomic_DNA"/>
</dbReference>
<evidence type="ECO:0000256" key="3">
    <source>
        <dbReference type="ARBA" id="ARBA00022801"/>
    </source>
</evidence>
<evidence type="ECO:0000256" key="1">
    <source>
        <dbReference type="ARBA" id="ARBA00001947"/>
    </source>
</evidence>
<dbReference type="SUPFAM" id="SSF51556">
    <property type="entry name" value="Metallo-dependent hydrolases"/>
    <property type="match status" value="1"/>
</dbReference>
<dbReference type="InterPro" id="IPR032466">
    <property type="entry name" value="Metal_Hydrolase"/>
</dbReference>
<dbReference type="PANTHER" id="PTHR43114:SF6">
    <property type="entry name" value="ADENINE DEAMINASE"/>
    <property type="match status" value="1"/>
</dbReference>
<keyword evidence="2" id="KW-0479">Metal-binding</keyword>
<evidence type="ECO:0000313" key="6">
    <source>
        <dbReference type="EMBL" id="CAB4696865.1"/>
    </source>
</evidence>
<dbReference type="NCBIfam" id="TIGR01430">
    <property type="entry name" value="aden_deam"/>
    <property type="match status" value="1"/>
</dbReference>
<evidence type="ECO:0000313" key="7">
    <source>
        <dbReference type="EMBL" id="CAB4749901.1"/>
    </source>
</evidence>
<gene>
    <name evidence="6" type="ORF">UFOPK2602_00346</name>
    <name evidence="7" type="ORF">UFOPK2806_00951</name>
    <name evidence="8" type="ORF">UFOPK3417_01778</name>
    <name evidence="9" type="ORF">UFOPK4306_00675</name>
</gene>
<accession>A0A6J6TQX9</accession>
<evidence type="ECO:0000256" key="2">
    <source>
        <dbReference type="ARBA" id="ARBA00022723"/>
    </source>
</evidence>
<keyword evidence="3" id="KW-0378">Hydrolase</keyword>
<evidence type="ECO:0000313" key="8">
    <source>
        <dbReference type="EMBL" id="CAB4884902.1"/>
    </source>
</evidence>
<dbReference type="PANTHER" id="PTHR43114">
    <property type="entry name" value="ADENINE DEAMINASE"/>
    <property type="match status" value="1"/>
</dbReference>
<evidence type="ECO:0000259" key="5">
    <source>
        <dbReference type="Pfam" id="PF00962"/>
    </source>
</evidence>
<evidence type="ECO:0000313" key="9">
    <source>
        <dbReference type="EMBL" id="CAB5057201.1"/>
    </source>
</evidence>
<comment type="cofactor">
    <cofactor evidence="1">
        <name>Zn(2+)</name>
        <dbReference type="ChEBI" id="CHEBI:29105"/>
    </cofactor>
</comment>
<dbReference type="GO" id="GO:0006146">
    <property type="term" value="P:adenine catabolic process"/>
    <property type="evidence" value="ECO:0007669"/>
    <property type="project" value="TreeGrafter"/>
</dbReference>
<reference evidence="7" key="1">
    <citation type="submission" date="2020-05" db="EMBL/GenBank/DDBJ databases">
        <authorList>
            <person name="Chiriac C."/>
            <person name="Salcher M."/>
            <person name="Ghai R."/>
            <person name="Kavagutti S V."/>
        </authorList>
    </citation>
    <scope>NUCLEOTIDE SEQUENCE</scope>
</reference>
<dbReference type="Pfam" id="PF00962">
    <property type="entry name" value="A_deaminase"/>
    <property type="match status" value="1"/>
</dbReference>